<dbReference type="Proteomes" id="UP001065298">
    <property type="component" value="Chromosome 6"/>
</dbReference>
<gene>
    <name evidence="1" type="ORF">NCS57_00854300</name>
</gene>
<comment type="caution">
    <text evidence="1">The sequence shown here is derived from an EMBL/GenBank/DDBJ whole genome shotgun (WGS) entry which is preliminary data.</text>
</comment>
<sequence>MEPWKTSNNWAPDQSGPVGSGPNSFSASVAAVSSSSPSTAAAAPASAAAAVPAPAHAHVVAPAPVVPASAPVPAPTPAANAAWGRHRYPHFVLSGQVAVAVLGPGTTLADLSAIMSRMRQQAPPARPQAGVKKNRRRRGRKPGQRAKDAGRKPEDKDPGEGGAGCGGGMVPA</sequence>
<evidence type="ECO:0000313" key="2">
    <source>
        <dbReference type="Proteomes" id="UP001065298"/>
    </source>
</evidence>
<proteinExistence type="predicted"/>
<name>A0ACC0QTC6_9HYPO</name>
<dbReference type="EMBL" id="CM046508">
    <property type="protein sequence ID" value="KAI8666298.1"/>
    <property type="molecule type" value="Genomic_DNA"/>
</dbReference>
<evidence type="ECO:0000313" key="1">
    <source>
        <dbReference type="EMBL" id="KAI8666298.1"/>
    </source>
</evidence>
<accession>A0ACC0QTC6</accession>
<reference evidence="1" key="1">
    <citation type="submission" date="2022-06" db="EMBL/GenBank/DDBJ databases">
        <title>Fusarium solani species complex genomes reveal bases of compartmentalisation and animal pathogenesis.</title>
        <authorList>
            <person name="Tsai I.J."/>
        </authorList>
    </citation>
    <scope>NUCLEOTIDE SEQUENCE</scope>
    <source>
        <strain evidence="1">Fu6.1</strain>
    </source>
</reference>
<protein>
    <submittedName>
        <fullName evidence="1">Uncharacterized protein</fullName>
    </submittedName>
</protein>
<keyword evidence="2" id="KW-1185">Reference proteome</keyword>
<organism evidence="1 2">
    <name type="scientific">Fusarium keratoplasticum</name>
    <dbReference type="NCBI Taxonomy" id="1328300"/>
    <lineage>
        <taxon>Eukaryota</taxon>
        <taxon>Fungi</taxon>
        <taxon>Dikarya</taxon>
        <taxon>Ascomycota</taxon>
        <taxon>Pezizomycotina</taxon>
        <taxon>Sordariomycetes</taxon>
        <taxon>Hypocreomycetidae</taxon>
        <taxon>Hypocreales</taxon>
        <taxon>Nectriaceae</taxon>
        <taxon>Fusarium</taxon>
        <taxon>Fusarium solani species complex</taxon>
    </lineage>
</organism>